<organism evidence="2 3">
    <name type="scientific">Aldrovandia affinis</name>
    <dbReference type="NCBI Taxonomy" id="143900"/>
    <lineage>
        <taxon>Eukaryota</taxon>
        <taxon>Metazoa</taxon>
        <taxon>Chordata</taxon>
        <taxon>Craniata</taxon>
        <taxon>Vertebrata</taxon>
        <taxon>Euteleostomi</taxon>
        <taxon>Actinopterygii</taxon>
        <taxon>Neopterygii</taxon>
        <taxon>Teleostei</taxon>
        <taxon>Notacanthiformes</taxon>
        <taxon>Halosauridae</taxon>
        <taxon>Aldrovandia</taxon>
    </lineage>
</organism>
<accession>A0AAD7RRI3</accession>
<keyword evidence="3" id="KW-1185">Reference proteome</keyword>
<gene>
    <name evidence="2" type="ORF">AAFF_G00125430</name>
</gene>
<sequence>MYGETQLSQTPPVLEWQQSLCEKAGTVSSGWRAERCNRDTGRSRPSGTKLPAPELRTEGEPSPVRLMVPSLVSCRPPAGLPAAL</sequence>
<dbReference type="AlphaFoldDB" id="A0AAD7RRI3"/>
<evidence type="ECO:0000313" key="3">
    <source>
        <dbReference type="Proteomes" id="UP001221898"/>
    </source>
</evidence>
<dbReference type="Proteomes" id="UP001221898">
    <property type="component" value="Unassembled WGS sequence"/>
</dbReference>
<reference evidence="2" key="1">
    <citation type="journal article" date="2023" name="Science">
        <title>Genome structures resolve the early diversification of teleost fishes.</title>
        <authorList>
            <person name="Parey E."/>
            <person name="Louis A."/>
            <person name="Montfort J."/>
            <person name="Bouchez O."/>
            <person name="Roques C."/>
            <person name="Iampietro C."/>
            <person name="Lluch J."/>
            <person name="Castinel A."/>
            <person name="Donnadieu C."/>
            <person name="Desvignes T."/>
            <person name="Floi Bucao C."/>
            <person name="Jouanno E."/>
            <person name="Wen M."/>
            <person name="Mejri S."/>
            <person name="Dirks R."/>
            <person name="Jansen H."/>
            <person name="Henkel C."/>
            <person name="Chen W.J."/>
            <person name="Zahm M."/>
            <person name="Cabau C."/>
            <person name="Klopp C."/>
            <person name="Thompson A.W."/>
            <person name="Robinson-Rechavi M."/>
            <person name="Braasch I."/>
            <person name="Lecointre G."/>
            <person name="Bobe J."/>
            <person name="Postlethwait J.H."/>
            <person name="Berthelot C."/>
            <person name="Roest Crollius H."/>
            <person name="Guiguen Y."/>
        </authorList>
    </citation>
    <scope>NUCLEOTIDE SEQUENCE</scope>
    <source>
        <strain evidence="2">NC1722</strain>
    </source>
</reference>
<comment type="caution">
    <text evidence="2">The sequence shown here is derived from an EMBL/GenBank/DDBJ whole genome shotgun (WGS) entry which is preliminary data.</text>
</comment>
<feature type="compositionally biased region" description="Basic and acidic residues" evidence="1">
    <location>
        <begin position="32"/>
        <end position="42"/>
    </location>
</feature>
<evidence type="ECO:0000256" key="1">
    <source>
        <dbReference type="SAM" id="MobiDB-lite"/>
    </source>
</evidence>
<proteinExistence type="predicted"/>
<feature type="region of interest" description="Disordered" evidence="1">
    <location>
        <begin position="31"/>
        <end position="61"/>
    </location>
</feature>
<dbReference type="EMBL" id="JAINUG010000188">
    <property type="protein sequence ID" value="KAJ8388982.1"/>
    <property type="molecule type" value="Genomic_DNA"/>
</dbReference>
<evidence type="ECO:0000313" key="2">
    <source>
        <dbReference type="EMBL" id="KAJ8388982.1"/>
    </source>
</evidence>
<name>A0AAD7RRI3_9TELE</name>
<protein>
    <submittedName>
        <fullName evidence="2">Uncharacterized protein</fullName>
    </submittedName>
</protein>